<dbReference type="AlphaFoldDB" id="A0AA38WQQ0"/>
<name>A0AA38WQQ0_9ASTR</name>
<organism evidence="2 3">
    <name type="scientific">Centaurea solstitialis</name>
    <name type="common">yellow star-thistle</name>
    <dbReference type="NCBI Taxonomy" id="347529"/>
    <lineage>
        <taxon>Eukaryota</taxon>
        <taxon>Viridiplantae</taxon>
        <taxon>Streptophyta</taxon>
        <taxon>Embryophyta</taxon>
        <taxon>Tracheophyta</taxon>
        <taxon>Spermatophyta</taxon>
        <taxon>Magnoliopsida</taxon>
        <taxon>eudicotyledons</taxon>
        <taxon>Gunneridae</taxon>
        <taxon>Pentapetalae</taxon>
        <taxon>asterids</taxon>
        <taxon>campanulids</taxon>
        <taxon>Asterales</taxon>
        <taxon>Asteraceae</taxon>
        <taxon>Carduoideae</taxon>
        <taxon>Cardueae</taxon>
        <taxon>Centaureinae</taxon>
        <taxon>Centaurea</taxon>
    </lineage>
</organism>
<accession>A0AA38WQQ0</accession>
<comment type="caution">
    <text evidence="2">The sequence shown here is derived from an EMBL/GenBank/DDBJ whole genome shotgun (WGS) entry which is preliminary data.</text>
</comment>
<sequence length="84" mass="8960">MSTTLSGLSSPRNGDRMMMMTAGAADGATPSKGAVGNEFGDGDLTRDFLGGARNERSVSFNLQQELSKFASSTMGFSQFNRNRE</sequence>
<evidence type="ECO:0000256" key="1">
    <source>
        <dbReference type="SAM" id="MobiDB-lite"/>
    </source>
</evidence>
<feature type="compositionally biased region" description="Polar residues" evidence="1">
    <location>
        <begin position="1"/>
        <end position="12"/>
    </location>
</feature>
<evidence type="ECO:0000313" key="3">
    <source>
        <dbReference type="Proteomes" id="UP001172457"/>
    </source>
</evidence>
<dbReference type="Proteomes" id="UP001172457">
    <property type="component" value="Chromosome 3"/>
</dbReference>
<dbReference type="EMBL" id="JARYMX010000003">
    <property type="protein sequence ID" value="KAJ9558964.1"/>
    <property type="molecule type" value="Genomic_DNA"/>
</dbReference>
<reference evidence="2" key="1">
    <citation type="submission" date="2023-03" db="EMBL/GenBank/DDBJ databases">
        <title>Chromosome-scale reference genome and RAD-based genetic map of yellow starthistle (Centaurea solstitialis) reveal putative structural variation and QTLs associated with invader traits.</title>
        <authorList>
            <person name="Reatini B."/>
            <person name="Cang F.A."/>
            <person name="Jiang Q."/>
            <person name="Mckibben M.T.W."/>
            <person name="Barker M.S."/>
            <person name="Rieseberg L.H."/>
            <person name="Dlugosch K.M."/>
        </authorList>
    </citation>
    <scope>NUCLEOTIDE SEQUENCE</scope>
    <source>
        <strain evidence="2">CAN-66</strain>
        <tissue evidence="2">Leaf</tissue>
    </source>
</reference>
<gene>
    <name evidence="2" type="ORF">OSB04_013578</name>
</gene>
<keyword evidence="3" id="KW-1185">Reference proteome</keyword>
<feature type="region of interest" description="Disordered" evidence="1">
    <location>
        <begin position="1"/>
        <end position="20"/>
    </location>
</feature>
<proteinExistence type="predicted"/>
<protein>
    <submittedName>
        <fullName evidence="2">Uncharacterized protein</fullName>
    </submittedName>
</protein>
<evidence type="ECO:0000313" key="2">
    <source>
        <dbReference type="EMBL" id="KAJ9558964.1"/>
    </source>
</evidence>